<organism evidence="1 2">
    <name type="scientific">Glutamicibacter ardleyensis</name>
    <dbReference type="NCBI Taxonomy" id="225894"/>
    <lineage>
        <taxon>Bacteria</taxon>
        <taxon>Bacillati</taxon>
        <taxon>Actinomycetota</taxon>
        <taxon>Actinomycetes</taxon>
        <taxon>Micrococcales</taxon>
        <taxon>Micrococcaceae</taxon>
        <taxon>Glutamicibacter</taxon>
    </lineage>
</organism>
<sequence>MACINWGHATAPKAIAYRIADEGWAECEKYFPTWREAYDHADRTARGKQ</sequence>
<accession>A0ABQ2DHS4</accession>
<evidence type="ECO:0000313" key="1">
    <source>
        <dbReference type="EMBL" id="GGJ56089.1"/>
    </source>
</evidence>
<dbReference type="EMBL" id="BMKX01000002">
    <property type="protein sequence ID" value="GGJ56089.1"/>
    <property type="molecule type" value="Genomic_DNA"/>
</dbReference>
<proteinExistence type="predicted"/>
<comment type="caution">
    <text evidence="1">The sequence shown here is derived from an EMBL/GenBank/DDBJ whole genome shotgun (WGS) entry which is preliminary data.</text>
</comment>
<name>A0ABQ2DHS4_9MICC</name>
<evidence type="ECO:0000313" key="2">
    <source>
        <dbReference type="Proteomes" id="UP000606115"/>
    </source>
</evidence>
<keyword evidence="2" id="KW-1185">Reference proteome</keyword>
<gene>
    <name evidence="1" type="ORF">GCM10007173_13630</name>
</gene>
<protein>
    <submittedName>
        <fullName evidence="1">Uncharacterized protein</fullName>
    </submittedName>
</protein>
<dbReference type="Proteomes" id="UP000606115">
    <property type="component" value="Unassembled WGS sequence"/>
</dbReference>
<reference evidence="2" key="1">
    <citation type="journal article" date="2019" name="Int. J. Syst. Evol. Microbiol.">
        <title>The Global Catalogue of Microorganisms (GCM) 10K type strain sequencing project: providing services to taxonomists for standard genome sequencing and annotation.</title>
        <authorList>
            <consortium name="The Broad Institute Genomics Platform"/>
            <consortium name="The Broad Institute Genome Sequencing Center for Infectious Disease"/>
            <person name="Wu L."/>
            <person name="Ma J."/>
        </authorList>
    </citation>
    <scope>NUCLEOTIDE SEQUENCE [LARGE SCALE GENOMIC DNA]</scope>
    <source>
        <strain evidence="2">CGMCC 1.3685</strain>
    </source>
</reference>